<dbReference type="RefSeq" id="WP_212217132.1">
    <property type="nucleotide sequence ID" value="NZ_JAGUCO010000016.1"/>
</dbReference>
<evidence type="ECO:0000313" key="1">
    <source>
        <dbReference type="EMBL" id="MBS2099890.1"/>
    </source>
</evidence>
<dbReference type="GO" id="GO:0016301">
    <property type="term" value="F:kinase activity"/>
    <property type="evidence" value="ECO:0007669"/>
    <property type="project" value="UniProtKB-KW"/>
</dbReference>
<gene>
    <name evidence="1" type="ORF">KEM10_16500</name>
</gene>
<dbReference type="SUPFAM" id="SSF53067">
    <property type="entry name" value="Actin-like ATPase domain"/>
    <property type="match status" value="1"/>
</dbReference>
<accession>A0ABS5JYL2</accession>
<dbReference type="PANTHER" id="PTHR30605">
    <property type="entry name" value="ANHYDRO-N-ACETYLMURAMIC ACID KINASE"/>
    <property type="match status" value="1"/>
</dbReference>
<proteinExistence type="predicted"/>
<evidence type="ECO:0000313" key="2">
    <source>
        <dbReference type="Proteomes" id="UP000708576"/>
    </source>
</evidence>
<dbReference type="PANTHER" id="PTHR30605:SF0">
    <property type="entry name" value="ANHYDRO-N-ACETYLMURAMIC ACID KINASE"/>
    <property type="match status" value="1"/>
</dbReference>
<keyword evidence="1" id="KW-0418">Kinase</keyword>
<dbReference type="EC" id="2.7.1.170" evidence="1"/>
<name>A0ABS5JYL2_9BACT</name>
<organism evidence="1 2">
    <name type="scientific">Carboxylicivirga linearis</name>
    <dbReference type="NCBI Taxonomy" id="1628157"/>
    <lineage>
        <taxon>Bacteria</taxon>
        <taxon>Pseudomonadati</taxon>
        <taxon>Bacteroidota</taxon>
        <taxon>Bacteroidia</taxon>
        <taxon>Marinilabiliales</taxon>
        <taxon>Marinilabiliaceae</taxon>
        <taxon>Carboxylicivirga</taxon>
    </lineage>
</organism>
<protein>
    <submittedName>
        <fullName evidence="1">Anhydro-N-acetylmuramic acid kinase</fullName>
        <ecNumber evidence="1">2.7.1.170</ecNumber>
    </submittedName>
</protein>
<dbReference type="EMBL" id="JAGUCO010000016">
    <property type="protein sequence ID" value="MBS2099890.1"/>
    <property type="molecule type" value="Genomic_DNA"/>
</dbReference>
<dbReference type="Gene3D" id="3.30.420.40">
    <property type="match status" value="2"/>
</dbReference>
<keyword evidence="2" id="KW-1185">Reference proteome</keyword>
<comment type="caution">
    <text evidence="1">The sequence shown here is derived from an EMBL/GenBank/DDBJ whole genome shotgun (WGS) entry which is preliminary data.</text>
</comment>
<dbReference type="InterPro" id="IPR005338">
    <property type="entry name" value="Anhydro_N_Ac-Mur_kinase"/>
</dbReference>
<dbReference type="Proteomes" id="UP000708576">
    <property type="component" value="Unassembled WGS sequence"/>
</dbReference>
<dbReference type="Pfam" id="PF03702">
    <property type="entry name" value="AnmK"/>
    <property type="match status" value="1"/>
</dbReference>
<reference evidence="1 2" key="1">
    <citation type="journal article" date="2015" name="Int. J. Syst. Evol. Microbiol.">
        <title>Carboxylicivirga linearis sp. nov., isolated from a sea cucumber culture pond.</title>
        <authorList>
            <person name="Wang F.Q."/>
            <person name="Zhou Y.X."/>
            <person name="Lin X.Z."/>
            <person name="Chen G.J."/>
            <person name="Du Z.J."/>
        </authorList>
    </citation>
    <scope>NUCLEOTIDE SEQUENCE [LARGE SCALE GENOMIC DNA]</scope>
    <source>
        <strain evidence="1 2">FB218</strain>
    </source>
</reference>
<keyword evidence="1" id="KW-0808">Transferase</keyword>
<dbReference type="InterPro" id="IPR043129">
    <property type="entry name" value="ATPase_NBD"/>
</dbReference>
<sequence length="358" mass="39755">MIEQINKSYCCVGLMSGTSLDGLDIAMCNLRINDGKWTYSFIKTQTVEYTSELEQKLKNAFYLSGAELMQLHRDYGKWLGQQVNHFLEGVGEKPDFIASHGHTIFHEPHNQMNFQLGDGGMLAATSGITVVSDFRTLDICLGGQGAPLVPVGDQLLFESYSACINLGGFANVSVVKDGKRLAWDICALNFVLNKLAKQVGEDYDEGGALGRRGKIIRSLLDDLSNLEYYKGRAPKSLGQEWVEKELWPIIDKYNSEPVENIAHTYYHHVAEVISCELEVVGDGSVLITGGGVYNSYLIELLQNKMRQFIEIPDRNLIEYKEALVFALLGALRMQGEVNCWSSVTGAKKNSSSGVIHRI</sequence>
<dbReference type="NCBIfam" id="NF007144">
    <property type="entry name" value="PRK09585.2-3"/>
    <property type="match status" value="1"/>
</dbReference>